<evidence type="ECO:0000313" key="2">
    <source>
        <dbReference type="EMBL" id="OGM60728.1"/>
    </source>
</evidence>
<dbReference type="InterPro" id="IPR039564">
    <property type="entry name" value="Peptidase_C39-like"/>
</dbReference>
<gene>
    <name evidence="2" type="ORF">A2892_01650</name>
</gene>
<sequence length="401" mass="44708">MRLAVSSVAMVLKYYGVDRDPFGNPTTPETVNNYFKRDEICMGDKCASLGYSQGNIKWSAAGIYSSQSNKNFSSQKIVYIGPSDYNSESVKGQIEAEKPVILRVPSREHWVVATGIQNDTFLINDPAYNRTALDDPAYGNNALAARNYQKTASDFSSFEVTSLAPSQILVTDSEGRRTRFDPSTSSAVEEIPNSFYYFEDAYDDPTDENPPPPSGSGVYIVLILTPGQDEYKVELIGEAGEEYSFFVHASDTDANVDFNLFEGDISSGRAENEYFFNYISDPQDEIEFSQQIHIDILPFVQRNFIFRKSRLPIPVAILSSSTFDIENVVTYSLRFGRTGNEESFLKCVPLRLDVNKDKLKDLICLFSTQKSGFQMGDIEGTLSGETTLHASFKGADSVIVY</sequence>
<feature type="domain" description="Peptidase C39-like" evidence="1">
    <location>
        <begin position="5"/>
        <end position="127"/>
    </location>
</feature>
<evidence type="ECO:0000259" key="1">
    <source>
        <dbReference type="Pfam" id="PF13529"/>
    </source>
</evidence>
<dbReference type="EMBL" id="MGHD01000003">
    <property type="protein sequence ID" value="OGM60728.1"/>
    <property type="molecule type" value="Genomic_DNA"/>
</dbReference>
<organism evidence="2 3">
    <name type="scientific">Candidatus Woesebacteria bacterium RIFCSPLOWO2_01_FULL_39_10b</name>
    <dbReference type="NCBI Taxonomy" id="1802517"/>
    <lineage>
        <taxon>Bacteria</taxon>
        <taxon>Candidatus Woeseibacteriota</taxon>
    </lineage>
</organism>
<name>A0A1F8BBK4_9BACT</name>
<evidence type="ECO:0000313" key="3">
    <source>
        <dbReference type="Proteomes" id="UP000176404"/>
    </source>
</evidence>
<dbReference type="Proteomes" id="UP000176404">
    <property type="component" value="Unassembled WGS sequence"/>
</dbReference>
<reference evidence="2 3" key="1">
    <citation type="journal article" date="2016" name="Nat. Commun.">
        <title>Thousands of microbial genomes shed light on interconnected biogeochemical processes in an aquifer system.</title>
        <authorList>
            <person name="Anantharaman K."/>
            <person name="Brown C.T."/>
            <person name="Hug L.A."/>
            <person name="Sharon I."/>
            <person name="Castelle C.J."/>
            <person name="Probst A.J."/>
            <person name="Thomas B.C."/>
            <person name="Singh A."/>
            <person name="Wilkins M.J."/>
            <person name="Karaoz U."/>
            <person name="Brodie E.L."/>
            <person name="Williams K.H."/>
            <person name="Hubbard S.S."/>
            <person name="Banfield J.F."/>
        </authorList>
    </citation>
    <scope>NUCLEOTIDE SEQUENCE [LARGE SCALE GENOMIC DNA]</scope>
</reference>
<comment type="caution">
    <text evidence="2">The sequence shown here is derived from an EMBL/GenBank/DDBJ whole genome shotgun (WGS) entry which is preliminary data.</text>
</comment>
<dbReference type="AlphaFoldDB" id="A0A1F8BBK4"/>
<proteinExistence type="predicted"/>
<protein>
    <recommendedName>
        <fullName evidence="1">Peptidase C39-like domain-containing protein</fullName>
    </recommendedName>
</protein>
<dbReference type="Gene3D" id="3.90.70.10">
    <property type="entry name" value="Cysteine proteinases"/>
    <property type="match status" value="1"/>
</dbReference>
<accession>A0A1F8BBK4</accession>
<dbReference type="Pfam" id="PF13529">
    <property type="entry name" value="Peptidase_C39_2"/>
    <property type="match status" value="1"/>
</dbReference>